<dbReference type="InterPro" id="IPR002048">
    <property type="entry name" value="EF_hand_dom"/>
</dbReference>
<dbReference type="SUPFAM" id="SSF47473">
    <property type="entry name" value="EF-hand"/>
    <property type="match status" value="1"/>
</dbReference>
<evidence type="ECO:0000313" key="4">
    <source>
        <dbReference type="Proteomes" id="UP001320691"/>
    </source>
</evidence>
<dbReference type="Pfam" id="PF13202">
    <property type="entry name" value="EF-hand_5"/>
    <property type="match status" value="1"/>
</dbReference>
<feature type="domain" description="EF-hand" evidence="2">
    <location>
        <begin position="76"/>
        <end position="111"/>
    </location>
</feature>
<dbReference type="GO" id="GO:0005509">
    <property type="term" value="F:calcium ion binding"/>
    <property type="evidence" value="ECO:0007669"/>
    <property type="project" value="InterPro"/>
</dbReference>
<dbReference type="Proteomes" id="UP001320691">
    <property type="component" value="Unassembled WGS sequence"/>
</dbReference>
<proteinExistence type="predicted"/>
<dbReference type="AlphaFoldDB" id="A0AAW5PNV0"/>
<organism evidence="3 4">
    <name type="scientific">Stenotrophomonas rhizophila</name>
    <dbReference type="NCBI Taxonomy" id="216778"/>
    <lineage>
        <taxon>Bacteria</taxon>
        <taxon>Pseudomonadati</taxon>
        <taxon>Pseudomonadota</taxon>
        <taxon>Gammaproteobacteria</taxon>
        <taxon>Lysobacterales</taxon>
        <taxon>Lysobacteraceae</taxon>
        <taxon>Stenotrophomonas</taxon>
    </lineage>
</organism>
<name>A0AAW5PNV0_9GAMM</name>
<reference evidence="3" key="1">
    <citation type="submission" date="2022-08" db="EMBL/GenBank/DDBJ databases">
        <title>Genomic analyses of the natural microbiome of Caenorhabditis elegans.</title>
        <authorList>
            <person name="Samuel B."/>
        </authorList>
    </citation>
    <scope>NUCLEOTIDE SEQUENCE</scope>
    <source>
        <strain evidence="3">BIGb0277</strain>
    </source>
</reference>
<feature type="chain" id="PRO_5043531987" description="EF-hand domain-containing protein" evidence="1">
    <location>
        <begin position="21"/>
        <end position="133"/>
    </location>
</feature>
<dbReference type="Gene3D" id="1.10.238.10">
    <property type="entry name" value="EF-hand"/>
    <property type="match status" value="1"/>
</dbReference>
<dbReference type="PROSITE" id="PS50222">
    <property type="entry name" value="EF_HAND_2"/>
    <property type="match status" value="1"/>
</dbReference>
<sequence>MRRRSSLTLLLTLLPTLALAQVQVRTPLPAVSEPLREVPASVRAQPLSQGEVTHQVTLAAPAGEAAVTVRSVQPVSVVGQYRIAFAALDVDGDGFISRAEAQANPTLADEFNALDVKRRGTLDRADLAGWLID</sequence>
<protein>
    <recommendedName>
        <fullName evidence="2">EF-hand domain-containing protein</fullName>
    </recommendedName>
</protein>
<evidence type="ECO:0000256" key="1">
    <source>
        <dbReference type="SAM" id="SignalP"/>
    </source>
</evidence>
<comment type="caution">
    <text evidence="3">The sequence shown here is derived from an EMBL/GenBank/DDBJ whole genome shotgun (WGS) entry which is preliminary data.</text>
</comment>
<evidence type="ECO:0000259" key="2">
    <source>
        <dbReference type="PROSITE" id="PS50222"/>
    </source>
</evidence>
<dbReference type="RefSeq" id="WP_259261888.1">
    <property type="nucleotide sequence ID" value="NZ_JANUEK010000008.1"/>
</dbReference>
<dbReference type="EMBL" id="JANUEK010000008">
    <property type="protein sequence ID" value="MCS4281388.1"/>
    <property type="molecule type" value="Genomic_DNA"/>
</dbReference>
<feature type="signal peptide" evidence="1">
    <location>
        <begin position="1"/>
        <end position="20"/>
    </location>
</feature>
<accession>A0AAW5PNV0</accession>
<evidence type="ECO:0000313" key="3">
    <source>
        <dbReference type="EMBL" id="MCS4281388.1"/>
    </source>
</evidence>
<gene>
    <name evidence="3" type="ORF">M2412_003404</name>
</gene>
<dbReference type="InterPro" id="IPR011992">
    <property type="entry name" value="EF-hand-dom_pair"/>
</dbReference>
<keyword evidence="1" id="KW-0732">Signal</keyword>